<proteinExistence type="predicted"/>
<accession>A0A9D7XV77</accession>
<dbReference type="AlphaFoldDB" id="A0A9D7XV77"/>
<dbReference type="Pfam" id="PF11268">
    <property type="entry name" value="DUF3071"/>
    <property type="match status" value="1"/>
</dbReference>
<evidence type="ECO:0000259" key="2">
    <source>
        <dbReference type="Pfam" id="PF11268"/>
    </source>
</evidence>
<gene>
    <name evidence="3" type="ORF">IPP00_11870</name>
</gene>
<dbReference type="NCBIfam" id="NF040712">
    <property type="entry name" value="SepH"/>
    <property type="match status" value="1"/>
</dbReference>
<sequence>MTTRPQPTHGVSMQDLRLIGVDDDGGHLLLASVDGARFRVPLDESLRAAARRDRPRLGQLQIEIEGGMRPRDVQAMVRAGMSADEVAERSGWTVEKVHKYEGPILAEREYVAGLGRAVRLRQRGGSGPSTTLGQRVADRLTARGVEADSIEWDAWRREGPEWTVAVNFSAGGRVRQGTWAFDVASRSLHAKDDEARWLSEDEPAATPVPREAPVYDVEADGGLDAAGRRSRADDPVDLVTAMRERSGGPVPPRVPPSRVGAGGCPALGRCRAVAPRRPRRHR</sequence>
<dbReference type="InterPro" id="IPR047682">
    <property type="entry name" value="SepH-like"/>
</dbReference>
<comment type="caution">
    <text evidence="3">The sequence shown here is derived from an EMBL/GenBank/DDBJ whole genome shotgun (WGS) entry which is preliminary data.</text>
</comment>
<dbReference type="EMBL" id="JADKGK010000020">
    <property type="protein sequence ID" value="MBL0004648.1"/>
    <property type="molecule type" value="Genomic_DNA"/>
</dbReference>
<evidence type="ECO:0000313" key="3">
    <source>
        <dbReference type="EMBL" id="MBL0004648.1"/>
    </source>
</evidence>
<reference evidence="3" key="1">
    <citation type="submission" date="2020-10" db="EMBL/GenBank/DDBJ databases">
        <title>Connecting structure to function with the recovery of over 1000 high-quality activated sludge metagenome-assembled genomes encoding full-length rRNA genes using long-read sequencing.</title>
        <authorList>
            <person name="Singleton C.M."/>
            <person name="Petriglieri F."/>
            <person name="Kristensen J.M."/>
            <person name="Kirkegaard R.H."/>
            <person name="Michaelsen T.Y."/>
            <person name="Andersen M.H."/>
            <person name="Karst S.M."/>
            <person name="Dueholm M.S."/>
            <person name="Nielsen P.H."/>
            <person name="Albertsen M."/>
        </authorList>
    </citation>
    <scope>NUCLEOTIDE SEQUENCE</scope>
    <source>
        <strain evidence="3">Ribe_18-Q3-R11-54_MAXAC.001</strain>
    </source>
</reference>
<name>A0A9D7XV77_9MICO</name>
<evidence type="ECO:0000256" key="1">
    <source>
        <dbReference type="SAM" id="MobiDB-lite"/>
    </source>
</evidence>
<feature type="domain" description="DUF3071" evidence="2">
    <location>
        <begin position="13"/>
        <end position="181"/>
    </location>
</feature>
<dbReference type="InterPro" id="IPR021421">
    <property type="entry name" value="DUF3071"/>
</dbReference>
<dbReference type="Proteomes" id="UP000886632">
    <property type="component" value="Unassembled WGS sequence"/>
</dbReference>
<evidence type="ECO:0000313" key="4">
    <source>
        <dbReference type="Proteomes" id="UP000886632"/>
    </source>
</evidence>
<protein>
    <submittedName>
        <fullName evidence="3">DUF3071 domain-containing protein</fullName>
    </submittedName>
</protein>
<feature type="region of interest" description="Disordered" evidence="1">
    <location>
        <begin position="243"/>
        <end position="265"/>
    </location>
</feature>
<organism evidence="3 4">
    <name type="scientific">Candidatus Phosphoribacter hodrii</name>
    <dbReference type="NCBI Taxonomy" id="2953743"/>
    <lineage>
        <taxon>Bacteria</taxon>
        <taxon>Bacillati</taxon>
        <taxon>Actinomycetota</taxon>
        <taxon>Actinomycetes</taxon>
        <taxon>Micrococcales</taxon>
        <taxon>Dermatophilaceae</taxon>
        <taxon>Candidatus Phosphoribacter</taxon>
    </lineage>
</organism>